<proteinExistence type="predicted"/>
<dbReference type="SUPFAM" id="SSF49265">
    <property type="entry name" value="Fibronectin type III"/>
    <property type="match status" value="1"/>
</dbReference>
<accession>A0A381V068</accession>
<dbReference type="AlphaFoldDB" id="A0A381V068"/>
<dbReference type="InterPro" id="IPR026444">
    <property type="entry name" value="Secre_tail"/>
</dbReference>
<dbReference type="SUPFAM" id="SSF101898">
    <property type="entry name" value="NHL repeat"/>
    <property type="match status" value="1"/>
</dbReference>
<dbReference type="InterPro" id="IPR010262">
    <property type="entry name" value="Arylsulfotransferase_bact"/>
</dbReference>
<gene>
    <name evidence="2" type="ORF">METZ01_LOCUS86619</name>
</gene>
<organism evidence="2">
    <name type="scientific">marine metagenome</name>
    <dbReference type="NCBI Taxonomy" id="408172"/>
    <lineage>
        <taxon>unclassified sequences</taxon>
        <taxon>metagenomes</taxon>
        <taxon>ecological metagenomes</taxon>
    </lineage>
</organism>
<dbReference type="InterPro" id="IPR036116">
    <property type="entry name" value="FN3_sf"/>
</dbReference>
<feature type="domain" description="Fibronectin type-III" evidence="1">
    <location>
        <begin position="27"/>
        <end position="115"/>
    </location>
</feature>
<dbReference type="Pfam" id="PF05935">
    <property type="entry name" value="Arylsulfotrans"/>
    <property type="match status" value="1"/>
</dbReference>
<dbReference type="EMBL" id="UINC01007518">
    <property type="protein sequence ID" value="SVA33765.1"/>
    <property type="molecule type" value="Genomic_DNA"/>
</dbReference>
<dbReference type="PROSITE" id="PS50853">
    <property type="entry name" value="FN3"/>
    <property type="match status" value="1"/>
</dbReference>
<evidence type="ECO:0000313" key="2">
    <source>
        <dbReference type="EMBL" id="SVA33765.1"/>
    </source>
</evidence>
<dbReference type="GO" id="GO:0004062">
    <property type="term" value="F:aryl sulfotransferase activity"/>
    <property type="evidence" value="ECO:0007669"/>
    <property type="project" value="InterPro"/>
</dbReference>
<dbReference type="InterPro" id="IPR053143">
    <property type="entry name" value="Arylsulfate_ST"/>
</dbReference>
<dbReference type="PANTHER" id="PTHR35340:SF5">
    <property type="entry name" value="ASST-DOMAIN-CONTAINING PROTEIN"/>
    <property type="match status" value="1"/>
</dbReference>
<name>A0A381V068_9ZZZZ</name>
<evidence type="ECO:0000259" key="1">
    <source>
        <dbReference type="PROSITE" id="PS50853"/>
    </source>
</evidence>
<dbReference type="Pfam" id="PF18962">
    <property type="entry name" value="Por_Secre_tail"/>
    <property type="match status" value="1"/>
</dbReference>
<dbReference type="Gene3D" id="2.60.40.10">
    <property type="entry name" value="Immunoglobulins"/>
    <property type="match status" value="1"/>
</dbReference>
<dbReference type="InterPro" id="IPR003961">
    <property type="entry name" value="FN3_dom"/>
</dbReference>
<dbReference type="NCBIfam" id="TIGR04183">
    <property type="entry name" value="Por_Secre_tail"/>
    <property type="match status" value="1"/>
</dbReference>
<dbReference type="InterPro" id="IPR013783">
    <property type="entry name" value="Ig-like_fold"/>
</dbReference>
<dbReference type="PANTHER" id="PTHR35340">
    <property type="entry name" value="PQQ ENZYME REPEAT PROTEIN-RELATED"/>
    <property type="match status" value="1"/>
</dbReference>
<reference evidence="2" key="1">
    <citation type="submission" date="2018-05" db="EMBL/GenBank/DDBJ databases">
        <authorList>
            <person name="Lanie J.A."/>
            <person name="Ng W.-L."/>
            <person name="Kazmierczak K.M."/>
            <person name="Andrzejewski T.M."/>
            <person name="Davidsen T.M."/>
            <person name="Wayne K.J."/>
            <person name="Tettelin H."/>
            <person name="Glass J.I."/>
            <person name="Rusch D."/>
            <person name="Podicherti R."/>
            <person name="Tsui H.-C.T."/>
            <person name="Winkler M.E."/>
        </authorList>
    </citation>
    <scope>NUCLEOTIDE SEQUENCE</scope>
</reference>
<protein>
    <recommendedName>
        <fullName evidence="1">Fibronectin type-III domain-containing protein</fullName>
    </recommendedName>
</protein>
<sequence length="684" mass="76978">MIIKDSHIKLIAIFVSIHIILFAELVHPENNSIQNLTYILFEWEQIPGAYGYQLQASSTDDFTNNIIDTTDSTLLYIDRGNLEWETEYFWRVKPVLNNGMEGVWSETFSFSIGEKRSIAETIIIDQEQIADGLTVFGAFFDYFSAIIDRNGQEIWNTGETDIVYYNSSPYVNLFGCYLNSGSENNLPGIVFSVDNEIIWEEPNDEFLHHDMFRLSNGNYMGIVSISSIGPVPIGPWTPLFQQLGYQADGVTPEFTWIGDKLVEWDKDTKEVVWSWNTFDHFSMADFDQYGGTWDQAYFDLQYDWTHVNAAFFSDEEGALYISTRHLSRITKIDYESGNVIWNMGHDMPSGDVTMGQDLGFSFQHGLQLTQEGHIVTFDNGNLSEIFLGTDEPTSRAIEIAVNEDGAELVWEYVLPEDLFGFASGNAEKLDNENMLITTVGGGGTSLEVNPSGELLWEAHYNLSLPSGAVYRANRIPGIYPVAFSVVAQDLQTNNGETGIFLPLGNVELAFELFNEGSSEETYNFEFYDDQNWFNDQSGSTTLGLEEHTTISFIGSVSEISGANPLTLMVIPFHRPELARTINLNAYSGELVVGSDPVPNEYSLFSPFPNPFNSSVLIKFSGGNGPLILEIRDISGRHIETLLKQNYGSGLHEIEWNANNHPSGLYFIRLETSNQIDIKKIIYLK</sequence>